<proteinExistence type="predicted"/>
<feature type="chain" id="PRO_5045312061" evidence="2">
    <location>
        <begin position="20"/>
        <end position="100"/>
    </location>
</feature>
<keyword evidence="2" id="KW-0732">Signal</keyword>
<reference evidence="3" key="1">
    <citation type="submission" date="2023-10" db="EMBL/GenBank/DDBJ databases">
        <authorList>
            <person name="Chen Y."/>
            <person name="Shah S."/>
            <person name="Dougan E. K."/>
            <person name="Thang M."/>
            <person name="Chan C."/>
        </authorList>
    </citation>
    <scope>NUCLEOTIDE SEQUENCE [LARGE SCALE GENOMIC DNA]</scope>
</reference>
<dbReference type="EMBL" id="CAUYUJ010014851">
    <property type="protein sequence ID" value="CAK0846848.1"/>
    <property type="molecule type" value="Genomic_DNA"/>
</dbReference>
<comment type="caution">
    <text evidence="3">The sequence shown here is derived from an EMBL/GenBank/DDBJ whole genome shotgun (WGS) entry which is preliminary data.</text>
</comment>
<sequence length="100" mass="10428">MRAAAAILLLAGGLAGPSAGPPGSGCSPASLELCGDAELEAMIKEKEAEIEQIDELSAMSAELRKEKEAELEELEADFQATVEGLKEIEELEAGRGAEEL</sequence>
<gene>
    <name evidence="3" type="ORF">PCOR1329_LOCUS40237</name>
</gene>
<keyword evidence="1" id="KW-0175">Coiled coil</keyword>
<protein>
    <submittedName>
        <fullName evidence="3">Uncharacterized protein</fullName>
    </submittedName>
</protein>
<keyword evidence="4" id="KW-1185">Reference proteome</keyword>
<evidence type="ECO:0000313" key="4">
    <source>
        <dbReference type="Proteomes" id="UP001189429"/>
    </source>
</evidence>
<feature type="coiled-coil region" evidence="1">
    <location>
        <begin position="36"/>
        <end position="91"/>
    </location>
</feature>
<name>A0ABN9TLU7_9DINO</name>
<feature type="signal peptide" evidence="2">
    <location>
        <begin position="1"/>
        <end position="19"/>
    </location>
</feature>
<evidence type="ECO:0000256" key="1">
    <source>
        <dbReference type="SAM" id="Coils"/>
    </source>
</evidence>
<evidence type="ECO:0000256" key="2">
    <source>
        <dbReference type="SAM" id="SignalP"/>
    </source>
</evidence>
<dbReference type="Proteomes" id="UP001189429">
    <property type="component" value="Unassembled WGS sequence"/>
</dbReference>
<evidence type="ECO:0000313" key="3">
    <source>
        <dbReference type="EMBL" id="CAK0846848.1"/>
    </source>
</evidence>
<accession>A0ABN9TLU7</accession>
<organism evidence="3 4">
    <name type="scientific">Prorocentrum cordatum</name>
    <dbReference type="NCBI Taxonomy" id="2364126"/>
    <lineage>
        <taxon>Eukaryota</taxon>
        <taxon>Sar</taxon>
        <taxon>Alveolata</taxon>
        <taxon>Dinophyceae</taxon>
        <taxon>Prorocentrales</taxon>
        <taxon>Prorocentraceae</taxon>
        <taxon>Prorocentrum</taxon>
    </lineage>
</organism>